<dbReference type="Proteomes" id="UP000095743">
    <property type="component" value="Chromosome"/>
</dbReference>
<accession>A0A1D8GGN3</accession>
<keyword evidence="3" id="KW-1185">Reference proteome</keyword>
<name>A0A1D8GGN3_9FIRM</name>
<feature type="region of interest" description="Disordered" evidence="1">
    <location>
        <begin position="491"/>
        <end position="527"/>
    </location>
</feature>
<evidence type="ECO:0000256" key="1">
    <source>
        <dbReference type="SAM" id="MobiDB-lite"/>
    </source>
</evidence>
<dbReference type="AlphaFoldDB" id="A0A1D8GGN3"/>
<evidence type="ECO:0000313" key="3">
    <source>
        <dbReference type="Proteomes" id="UP000095743"/>
    </source>
</evidence>
<proteinExistence type="predicted"/>
<dbReference type="KEGG" id="gfe:Gferi_10995"/>
<sequence length="596" mass="65618">MNTNKRKVWSIFLTLTLIFIGMVPTGYQDAFAASVIPEYILGNPICKDADWKIESKFFSGSNTNETVTFSVYRDKNGDQYLDWLSTVPMSTVVVKGGPGANIYHYGSGQTEDTKLYSPLHKKNIPDISYVAFYYDEGWTEPKTGSLKIEKKILNALDQEVIDRPDTNFAITITEKAEDGFAEEHLINTGDPIILSNLMAGTYEIRESAIPGGYELIGYESGSEKVVEDIFEVKVEKNKTTIVTVFNKIVPDNPSEKGTLIIEKEVLDKNGNPVEYDPQEFKVIVEEYEMEPAFTVKTATDVPGEPLLISTSKSETISNLEPGWYMVRELTEDMEDHELVGYKIGEKLVEEPIYIEEGSTVTVTVMNRQKESIIHPEKGTLIIKKEVLNKDGNPVEYDPQEFEIVVEEYYMEPVAVTMSASTAVFGESLKISTSKAQTLSDLEPGWYIVRELTADMKNHNFIGYKIEDKLEKIPEKEVYVEEGSTVTITIVNQQKSSGSGGGGSGGGSSGGSGGSSGSSTTATTPSTVIEEQTPIIIEEQPVPEAPATSEEATVTLEDEEVPASPILPKTGEIPPVLFYGIGTVTAALGLTMKRNRK</sequence>
<dbReference type="OrthoDB" id="9804660at2"/>
<organism evidence="2 3">
    <name type="scientific">Geosporobacter ferrireducens</name>
    <dbReference type="NCBI Taxonomy" id="1424294"/>
    <lineage>
        <taxon>Bacteria</taxon>
        <taxon>Bacillati</taxon>
        <taxon>Bacillota</taxon>
        <taxon>Clostridia</taxon>
        <taxon>Peptostreptococcales</taxon>
        <taxon>Thermotaleaceae</taxon>
        <taxon>Geosporobacter</taxon>
    </lineage>
</organism>
<dbReference type="EMBL" id="CP017269">
    <property type="protein sequence ID" value="AOT70068.1"/>
    <property type="molecule type" value="Genomic_DNA"/>
</dbReference>
<evidence type="ECO:0000313" key="2">
    <source>
        <dbReference type="EMBL" id="AOT70068.1"/>
    </source>
</evidence>
<reference evidence="2 3" key="1">
    <citation type="submission" date="2016-09" db="EMBL/GenBank/DDBJ databases">
        <title>Genomic analysis reveals versatility of anaerobic energy metabolism of Geosporobacter ferrireducens IRF9 of phylum Firmicutes.</title>
        <authorList>
            <person name="Kim S.-J."/>
        </authorList>
    </citation>
    <scope>NUCLEOTIDE SEQUENCE [LARGE SCALE GENOMIC DNA]</scope>
    <source>
        <strain evidence="2 3">IRF9</strain>
    </source>
</reference>
<feature type="compositionally biased region" description="Gly residues" evidence="1">
    <location>
        <begin position="497"/>
        <end position="515"/>
    </location>
</feature>
<dbReference type="RefSeq" id="WP_069976396.1">
    <property type="nucleotide sequence ID" value="NZ_CP017269.1"/>
</dbReference>
<dbReference type="STRING" id="1424294.Gferi_10995"/>
<gene>
    <name evidence="2" type="ORF">Gferi_10995</name>
</gene>
<protein>
    <submittedName>
        <fullName evidence="2">Uncharacterized protein</fullName>
    </submittedName>
</protein>